<evidence type="ECO:0000259" key="1">
    <source>
        <dbReference type="SMART" id="SM00507"/>
    </source>
</evidence>
<comment type="caution">
    <text evidence="2">The sequence shown here is derived from an EMBL/GenBank/DDBJ whole genome shotgun (WGS) entry which is preliminary data.</text>
</comment>
<dbReference type="RefSeq" id="WP_380580208.1">
    <property type="nucleotide sequence ID" value="NZ_JBHSQJ010000014.1"/>
</dbReference>
<dbReference type="CDD" id="cd00085">
    <property type="entry name" value="HNHc"/>
    <property type="match status" value="1"/>
</dbReference>
<protein>
    <submittedName>
        <fullName evidence="2">HNH endonuclease</fullName>
    </submittedName>
</protein>
<dbReference type="EMBL" id="JBHSQJ010000014">
    <property type="protein sequence ID" value="MFC5906622.1"/>
    <property type="molecule type" value="Genomic_DNA"/>
</dbReference>
<accession>A0ABW1FZE1</accession>
<dbReference type="InterPro" id="IPR002711">
    <property type="entry name" value="HNH"/>
</dbReference>
<gene>
    <name evidence="2" type="ORF">ACFP3V_05235</name>
</gene>
<evidence type="ECO:0000313" key="2">
    <source>
        <dbReference type="EMBL" id="MFC5906622.1"/>
    </source>
</evidence>
<keyword evidence="3" id="KW-1185">Reference proteome</keyword>
<evidence type="ECO:0000313" key="3">
    <source>
        <dbReference type="Proteomes" id="UP001596174"/>
    </source>
</evidence>
<dbReference type="Proteomes" id="UP001596174">
    <property type="component" value="Unassembled WGS sequence"/>
</dbReference>
<keyword evidence="2" id="KW-0540">Nuclease</keyword>
<feature type="domain" description="HNH nuclease" evidence="1">
    <location>
        <begin position="148"/>
        <end position="204"/>
    </location>
</feature>
<organism evidence="2 3">
    <name type="scientific">Streptacidiphilus monticola</name>
    <dbReference type="NCBI Taxonomy" id="2161674"/>
    <lineage>
        <taxon>Bacteria</taxon>
        <taxon>Bacillati</taxon>
        <taxon>Actinomycetota</taxon>
        <taxon>Actinomycetes</taxon>
        <taxon>Kitasatosporales</taxon>
        <taxon>Streptomycetaceae</taxon>
        <taxon>Streptacidiphilus</taxon>
    </lineage>
</organism>
<proteinExistence type="predicted"/>
<sequence length="220" mass="24730">MNGKVVYTRELLAEAVANSTSVNGVVRYLGLRPAGGTHTHISRRIKHYGIDTSHFTYRRGMWQLCSEQRLAEAAARHKSIAATLRDIGIPVNTSTHRWFIRAAAAANLDTRHFTGPGHRAGRTFPPRMKAEEYFVRRPEGSTRPKPGTMRRMLRHVGREERCAGCGTGPEWHGRPMTLEVDHIDGDWLNNTLENLRFLCPNCHATTPTYCGRNKGSDTGR</sequence>
<keyword evidence="2" id="KW-0255">Endonuclease</keyword>
<dbReference type="GO" id="GO:0004519">
    <property type="term" value="F:endonuclease activity"/>
    <property type="evidence" value="ECO:0007669"/>
    <property type="project" value="UniProtKB-KW"/>
</dbReference>
<dbReference type="InterPro" id="IPR003615">
    <property type="entry name" value="HNH_nuc"/>
</dbReference>
<reference evidence="3" key="1">
    <citation type="journal article" date="2019" name="Int. J. Syst. Evol. Microbiol.">
        <title>The Global Catalogue of Microorganisms (GCM) 10K type strain sequencing project: providing services to taxonomists for standard genome sequencing and annotation.</title>
        <authorList>
            <consortium name="The Broad Institute Genomics Platform"/>
            <consortium name="The Broad Institute Genome Sequencing Center for Infectious Disease"/>
            <person name="Wu L."/>
            <person name="Ma J."/>
        </authorList>
    </citation>
    <scope>NUCLEOTIDE SEQUENCE [LARGE SCALE GENOMIC DNA]</scope>
    <source>
        <strain evidence="3">JCM 4816</strain>
    </source>
</reference>
<name>A0ABW1FZE1_9ACTN</name>
<keyword evidence="2" id="KW-0378">Hydrolase</keyword>
<dbReference type="SMART" id="SM00507">
    <property type="entry name" value="HNHc"/>
    <property type="match status" value="1"/>
</dbReference>
<dbReference type="Pfam" id="PF01844">
    <property type="entry name" value="HNH"/>
    <property type="match status" value="1"/>
</dbReference>